<proteinExistence type="predicted"/>
<feature type="compositionally biased region" description="Low complexity" evidence="1">
    <location>
        <begin position="243"/>
        <end position="256"/>
    </location>
</feature>
<feature type="compositionally biased region" description="Pro residues" evidence="1">
    <location>
        <begin position="176"/>
        <end position="194"/>
    </location>
</feature>
<feature type="compositionally biased region" description="Low complexity" evidence="1">
    <location>
        <begin position="322"/>
        <end position="339"/>
    </location>
</feature>
<dbReference type="OMA" id="EDSGHQQ"/>
<feature type="region of interest" description="Disordered" evidence="1">
    <location>
        <begin position="594"/>
        <end position="652"/>
    </location>
</feature>
<feature type="compositionally biased region" description="Low complexity" evidence="1">
    <location>
        <begin position="777"/>
        <end position="801"/>
    </location>
</feature>
<feature type="compositionally biased region" description="Polar residues" evidence="1">
    <location>
        <begin position="548"/>
        <end position="570"/>
    </location>
</feature>
<feature type="compositionally biased region" description="Pro residues" evidence="1">
    <location>
        <begin position="57"/>
        <end position="66"/>
    </location>
</feature>
<organism evidence="2 3">
    <name type="scientific">Varanus komodoensis</name>
    <name type="common">Komodo dragon</name>
    <dbReference type="NCBI Taxonomy" id="61221"/>
    <lineage>
        <taxon>Eukaryota</taxon>
        <taxon>Metazoa</taxon>
        <taxon>Chordata</taxon>
        <taxon>Craniata</taxon>
        <taxon>Vertebrata</taxon>
        <taxon>Euteleostomi</taxon>
        <taxon>Lepidosauria</taxon>
        <taxon>Squamata</taxon>
        <taxon>Bifurcata</taxon>
        <taxon>Unidentata</taxon>
        <taxon>Episquamata</taxon>
        <taxon>Toxicofera</taxon>
        <taxon>Anguimorpha</taxon>
        <taxon>Paleoanguimorpha</taxon>
        <taxon>Varanoidea</taxon>
        <taxon>Varanidae</taxon>
        <taxon>Varanus</taxon>
    </lineage>
</organism>
<dbReference type="GO" id="GO:0008284">
    <property type="term" value="P:positive regulation of cell population proliferation"/>
    <property type="evidence" value="ECO:0007669"/>
    <property type="project" value="TreeGrafter"/>
</dbReference>
<dbReference type="GO" id="GO:0043066">
    <property type="term" value="P:negative regulation of apoptotic process"/>
    <property type="evidence" value="ECO:0007669"/>
    <property type="project" value="TreeGrafter"/>
</dbReference>
<dbReference type="Ensembl" id="ENSVKKT00000019478.1">
    <property type="protein sequence ID" value="ENSVKKP00000019007.1"/>
    <property type="gene ID" value="ENSVKKG00000012928.1"/>
</dbReference>
<feature type="compositionally biased region" description="Low complexity" evidence="1">
    <location>
        <begin position="620"/>
        <end position="631"/>
    </location>
</feature>
<evidence type="ECO:0000256" key="1">
    <source>
        <dbReference type="SAM" id="MobiDB-lite"/>
    </source>
</evidence>
<evidence type="ECO:0000313" key="3">
    <source>
        <dbReference type="Proteomes" id="UP000694545"/>
    </source>
</evidence>
<feature type="compositionally biased region" description="Basic residues" evidence="1">
    <location>
        <begin position="206"/>
        <end position="222"/>
    </location>
</feature>
<feature type="compositionally biased region" description="Pro residues" evidence="1">
    <location>
        <begin position="604"/>
        <end position="615"/>
    </location>
</feature>
<feature type="compositionally biased region" description="Low complexity" evidence="1">
    <location>
        <begin position="195"/>
        <end position="205"/>
    </location>
</feature>
<accession>A0A8D2L9V3</accession>
<feature type="compositionally biased region" description="Basic and acidic residues" evidence="1">
    <location>
        <begin position="397"/>
        <end position="407"/>
    </location>
</feature>
<feature type="compositionally biased region" description="Polar residues" evidence="1">
    <location>
        <begin position="94"/>
        <end position="115"/>
    </location>
</feature>
<reference evidence="2" key="2">
    <citation type="submission" date="2025-09" db="UniProtKB">
        <authorList>
            <consortium name="Ensembl"/>
        </authorList>
    </citation>
    <scope>IDENTIFICATION</scope>
</reference>
<dbReference type="PANTHER" id="PTHR46745">
    <property type="entry name" value="TSC22 DOMAIN FAMILY PROTEIN 1"/>
    <property type="match status" value="1"/>
</dbReference>
<feature type="compositionally biased region" description="Acidic residues" evidence="1">
    <location>
        <begin position="116"/>
        <end position="125"/>
    </location>
</feature>
<evidence type="ECO:0008006" key="4">
    <source>
        <dbReference type="Google" id="ProtNLM"/>
    </source>
</evidence>
<feature type="compositionally biased region" description="Low complexity" evidence="1">
    <location>
        <begin position="479"/>
        <end position="491"/>
    </location>
</feature>
<feature type="compositionally biased region" description="Low complexity" evidence="1">
    <location>
        <begin position="685"/>
        <end position="701"/>
    </location>
</feature>
<keyword evidence="3" id="KW-1185">Reference proteome</keyword>
<feature type="compositionally biased region" description="Polar residues" evidence="1">
    <location>
        <begin position="710"/>
        <end position="725"/>
    </location>
</feature>
<dbReference type="PANTHER" id="PTHR46745:SF1">
    <property type="entry name" value="TSC22 DOMAIN FAMILY PROTEIN 1"/>
    <property type="match status" value="1"/>
</dbReference>
<sequence>RCRRRAGSGEERPGAPAAAGVGGARKDALRRPRVGRGAPPPTSGPPEPAAPSCAAPGPQPPPPPPQSLAFLAQPPAPPQPLGPAGAQRKKKSGFQITSVTPAQISASLSSNNSVAEDTESYDDLDESHTEDLSSSEILDASLSRATDLGEPERSSSEETLSNFQEAESPGAVSPNQPRPLPPPQHPPGPHPAQPPGAAVNGGFHPPHGHPFHPHYHGQHHAPHAGPPASPSFRRLSAPGSPDSLAAVPAGPSSAAPPFRPVSSAPGVPSARGVAASGVGSGPAGHAAKTLGSIPGTAGPAPLPGMGSGTGALGGLGSGTGASSGLASSAGNAAVAAPSSHLQPTAGTSRFRVVKLDCSSEPFRKGRWTCTEFYDKDPPAVPTDGVAVNRAVDALKQAPHEPVSERESNSGSSVSSSISTPSHYAESAGSGEGAAPALGPPQMDPGAAGPLPAPAPGVPQSISQPQLAQGPLHLQEAGYPSQKPGAQAAASAVPPPVSLGAGPPAPGLATVLPPQLPFAPVPPPPVQMAPVPPQALPYGPGQGQHAVAPSQQGPGPTPGHVTQGQSMQPSVQAQLVAAPSLPLAAVAPGTAVLSMGQQGGAAPMGQPPPTPGPLAPPVMVQSAGPSPSQGAPPTAPGMVPPGPPSGAAGLPQPLAIVPQSSLLPGQAAEPLVQAMAGQQLPPVSPVPAVSAAPVPGHSAASVPPAPMSLAPSKSTAPSSGAQNGSLVQSAPQPAPTAAPSVAQQGLPNSAPLSMQALAQPASARGEDARRATEPTVISLPPSAGSESGAGASSGGLSVAPSLLPLKALPLTAQLVDGEDER</sequence>
<feature type="region of interest" description="Disordered" evidence="1">
    <location>
        <begin position="1"/>
        <end position="350"/>
    </location>
</feature>
<dbReference type="GO" id="GO:0005634">
    <property type="term" value="C:nucleus"/>
    <property type="evidence" value="ECO:0007669"/>
    <property type="project" value="TreeGrafter"/>
</dbReference>
<feature type="compositionally biased region" description="Low complexity" evidence="1">
    <location>
        <begin position="408"/>
        <end position="436"/>
    </location>
</feature>
<feature type="region of interest" description="Disordered" evidence="1">
    <location>
        <begin position="372"/>
        <end position="571"/>
    </location>
</feature>
<dbReference type="Proteomes" id="UP000694545">
    <property type="component" value="Unplaced"/>
</dbReference>
<feature type="compositionally biased region" description="Pro residues" evidence="1">
    <location>
        <begin position="632"/>
        <end position="643"/>
    </location>
</feature>
<feature type="compositionally biased region" description="Pro residues" evidence="1">
    <location>
        <begin position="38"/>
        <end position="49"/>
    </location>
</feature>
<reference evidence="2" key="1">
    <citation type="submission" date="2025-08" db="UniProtKB">
        <authorList>
            <consortium name="Ensembl"/>
        </authorList>
    </citation>
    <scope>IDENTIFICATION</scope>
</reference>
<dbReference type="AlphaFoldDB" id="A0A8D2L9V3"/>
<feature type="compositionally biased region" description="Low complexity" evidence="1">
    <location>
        <begin position="266"/>
        <end position="287"/>
    </location>
</feature>
<feature type="compositionally biased region" description="Low complexity" evidence="1">
    <location>
        <begin position="726"/>
        <end position="743"/>
    </location>
</feature>
<feature type="region of interest" description="Disordered" evidence="1">
    <location>
        <begin position="680"/>
        <end position="801"/>
    </location>
</feature>
<feature type="compositionally biased region" description="Pro residues" evidence="1">
    <location>
        <begin position="513"/>
        <end position="534"/>
    </location>
</feature>
<evidence type="ECO:0000313" key="2">
    <source>
        <dbReference type="Ensembl" id="ENSVKKP00000019007.1"/>
    </source>
</evidence>
<dbReference type="GO" id="GO:0005829">
    <property type="term" value="C:cytosol"/>
    <property type="evidence" value="ECO:0007669"/>
    <property type="project" value="TreeGrafter"/>
</dbReference>
<protein>
    <recommendedName>
        <fullName evidence="4">TSC22 domain family member 1</fullName>
    </recommendedName>
</protein>
<name>A0A8D2L9V3_VARKO</name>
<feature type="compositionally biased region" description="Gly residues" evidence="1">
    <location>
        <begin position="305"/>
        <end position="321"/>
    </location>
</feature>